<reference evidence="1 2" key="1">
    <citation type="journal article" date="2011" name="J. Bacteriol.">
        <title>Complete genome sequence of Amycolicicoccus subflavus DQS3-9A1T, an actinomycete isolated from crude oil-polluted soil.</title>
        <authorList>
            <person name="Cai M."/>
            <person name="Chen W.M."/>
            <person name="Nie Y."/>
            <person name="Chi C.Q."/>
            <person name="Wang Y.N."/>
            <person name="Tang Y.Q."/>
            <person name="Li G.Y."/>
            <person name="Wu X.L."/>
        </authorList>
    </citation>
    <scope>NUCLEOTIDE SEQUENCE [LARGE SCALE GENOMIC DNA]</scope>
    <source>
        <strain evidence="2">DSM 45089 / DQS3-9A1</strain>
        <plasmid evidence="1 2">pAS9A-1</plasmid>
    </source>
</reference>
<sequence length="71" mass="7766">MAGPGKRGPRSKGPREVVFVKMHPELKAALYEAAAERGMTATDYVAQLVARDTGLVRFLKQQEVLPLQKSA</sequence>
<geneLocation type="plasmid" evidence="1 2">
    <name>pAS9A-1</name>
</geneLocation>
<dbReference type="KEGG" id="asd:AS9A_P10012"/>
<evidence type="ECO:0000313" key="2">
    <source>
        <dbReference type="Proteomes" id="UP000009235"/>
    </source>
</evidence>
<proteinExistence type="predicted"/>
<dbReference type="RefSeq" id="WP_013798036.1">
    <property type="nucleotide sequence ID" value="NC_015560.1"/>
</dbReference>
<protein>
    <recommendedName>
        <fullName evidence="3">Toxin-antitoxin system</fullName>
    </recommendedName>
</protein>
<evidence type="ECO:0000313" key="1">
    <source>
        <dbReference type="EMBL" id="AEF43029.1"/>
    </source>
</evidence>
<dbReference type="EMBL" id="CP002787">
    <property type="protein sequence ID" value="AEF43029.1"/>
    <property type="molecule type" value="Genomic_DNA"/>
</dbReference>
<evidence type="ECO:0008006" key="3">
    <source>
        <dbReference type="Google" id="ProtNLM"/>
    </source>
</evidence>
<dbReference type="Proteomes" id="UP000009235">
    <property type="component" value="Plasmid pAS9A-1"/>
</dbReference>
<gene>
    <name evidence="1" type="ordered locus">AS9A_P10012</name>
</gene>
<dbReference type="AlphaFoldDB" id="F6ESA8"/>
<keyword evidence="2" id="KW-1185">Reference proteome</keyword>
<dbReference type="HOGENOM" id="CLU_202306_0_0_11"/>
<accession>F6ESA8</accession>
<keyword evidence="1" id="KW-0614">Plasmid</keyword>
<organism evidence="1 2">
    <name type="scientific">Hoyosella subflava (strain DSM 45089 / JCM 17490 / NBRC 109087 / DQS3-9A1)</name>
    <name type="common">Amycolicicoccus subflavus</name>
    <dbReference type="NCBI Taxonomy" id="443218"/>
    <lineage>
        <taxon>Bacteria</taxon>
        <taxon>Bacillati</taxon>
        <taxon>Actinomycetota</taxon>
        <taxon>Actinomycetes</taxon>
        <taxon>Mycobacteriales</taxon>
        <taxon>Hoyosellaceae</taxon>
        <taxon>Hoyosella</taxon>
    </lineage>
</organism>
<name>F6ESA8_HOYSD</name>